<accession>A0A8J2LPW5</accession>
<feature type="region of interest" description="Disordered" evidence="1">
    <location>
        <begin position="211"/>
        <end position="243"/>
    </location>
</feature>
<feature type="compositionally biased region" description="Acidic residues" evidence="1">
    <location>
        <begin position="358"/>
        <end position="374"/>
    </location>
</feature>
<feature type="compositionally biased region" description="Acidic residues" evidence="1">
    <location>
        <begin position="456"/>
        <end position="476"/>
    </location>
</feature>
<feature type="compositionally biased region" description="Polar residues" evidence="1">
    <location>
        <begin position="684"/>
        <end position="696"/>
    </location>
</feature>
<comment type="caution">
    <text evidence="2">The sequence shown here is derived from an EMBL/GenBank/DDBJ whole genome shotgun (WGS) entry which is preliminary data.</text>
</comment>
<evidence type="ECO:0000313" key="3">
    <source>
        <dbReference type="Proteomes" id="UP000708208"/>
    </source>
</evidence>
<proteinExistence type="predicted"/>
<feature type="region of interest" description="Disordered" evidence="1">
    <location>
        <begin position="1"/>
        <end position="29"/>
    </location>
</feature>
<evidence type="ECO:0000256" key="1">
    <source>
        <dbReference type="SAM" id="MobiDB-lite"/>
    </source>
</evidence>
<feature type="compositionally biased region" description="Low complexity" evidence="1">
    <location>
        <begin position="258"/>
        <end position="275"/>
    </location>
</feature>
<dbReference type="Proteomes" id="UP000708208">
    <property type="component" value="Unassembled WGS sequence"/>
</dbReference>
<feature type="compositionally biased region" description="Polar residues" evidence="1">
    <location>
        <begin position="649"/>
        <end position="670"/>
    </location>
</feature>
<feature type="region of interest" description="Disordered" evidence="1">
    <location>
        <begin position="72"/>
        <end position="104"/>
    </location>
</feature>
<feature type="compositionally biased region" description="Acidic residues" evidence="1">
    <location>
        <begin position="559"/>
        <end position="568"/>
    </location>
</feature>
<sequence>MLSKIIKNLQPKWNKTKDTTGSSGPSRTRNRYIELDRNATEYKSGNFKVKRVKVRVTTTVPPTTVIFITPDKPDSTLSVTDSHNADSSESVTNIQKSPTLSPNQGIELIQSPDLGHKETQDRDMTRDNAFLDILVGSDDHKSLITKETDAGIITSAILPPWYDTSSNSTDTMELTNHTLKFTKTDILDEDDDKNDQSKAKSDLDILLNLFSNSPLPSDGGDKSGYPKSETYIPEQSPEESNRKTHLKDLEEQFKPFFGTGPEEGNPSGTTGTSGTQKVSPANNAFHYGSTDGTTHIYGYYPEEDLDEGESVDQVDIEIDDNDKRRNGRNESNEEQLNNSGSHVIDIAFDPKAHPEIVIEPDDVDGEGDDAEYSDNDNYSDVIEPIAAGSDIQAHQVYAQPPKNLQSSGPSDLGGGIRRPMSDEDGDLYPAATEPKGHQSDWSSKQSGNSAVPPNEELPEEYLEEFSEELPDEDKPLEEDPKSMKDTAYSAEYPSNVQAHAMERKPILNVEESVLTKSKNDNDMTTTTTVKPRVRVYEVYSEPFKTTTQPPESAKKEEADVTLESEEFEPNSNKSGFVAPTPISFHENPFAVSNTNPDYVSRDGWRPVLYDRPSGSKNRPDAEKQQQPTVTTSNEQYFLSTSMQPPPFSSSPVLQITTPIRSPVTTPSNPKMSPPDEYEDEEGSNPASNEQWYNDQPGTGDEDNRESESKLKIKPSMQIPMPPPSNPPRVKFPVGENQPVLNRQPLLHPQHQNAQANMQNNFIDRTKYMHRPARPPILMRRKPPFNLPFSNRKRNKVQMNSNSIPNRNLPRGPYQAAGSNGPGSGPFQHPENPNVPVVRNRQDFIPNPHLTPGGHPPPGNVRWPADDNFVRRNIPPHMNRRPMG</sequence>
<feature type="compositionally biased region" description="Polar residues" evidence="1">
    <location>
        <begin position="75"/>
        <end position="104"/>
    </location>
</feature>
<feature type="compositionally biased region" description="Polar residues" evidence="1">
    <location>
        <begin position="624"/>
        <end position="642"/>
    </location>
</feature>
<feature type="region of interest" description="Disordered" evidence="1">
    <location>
        <begin position="775"/>
        <end position="833"/>
    </location>
</feature>
<protein>
    <submittedName>
        <fullName evidence="2">Uncharacterized protein</fullName>
    </submittedName>
</protein>
<gene>
    <name evidence="2" type="ORF">AFUS01_LOCUS45820</name>
</gene>
<reference evidence="2" key="1">
    <citation type="submission" date="2021-06" db="EMBL/GenBank/DDBJ databases">
        <authorList>
            <person name="Hodson N. C."/>
            <person name="Mongue J. A."/>
            <person name="Jaron S. K."/>
        </authorList>
    </citation>
    <scope>NUCLEOTIDE SEQUENCE</scope>
</reference>
<keyword evidence="3" id="KW-1185">Reference proteome</keyword>
<evidence type="ECO:0000313" key="2">
    <source>
        <dbReference type="EMBL" id="CAG7836589.1"/>
    </source>
</evidence>
<feature type="region of interest" description="Disordered" evidence="1">
    <location>
        <begin position="255"/>
        <end position="504"/>
    </location>
</feature>
<feature type="compositionally biased region" description="Polar residues" evidence="1">
    <location>
        <begin position="796"/>
        <end position="805"/>
    </location>
</feature>
<feature type="region of interest" description="Disordered" evidence="1">
    <location>
        <begin position="540"/>
        <end position="734"/>
    </location>
</feature>
<feature type="compositionally biased region" description="Basic and acidic residues" evidence="1">
    <location>
        <begin position="321"/>
        <end position="331"/>
    </location>
</feature>
<feature type="compositionally biased region" description="Polar residues" evidence="1">
    <location>
        <begin position="439"/>
        <end position="451"/>
    </location>
</feature>
<dbReference type="EMBL" id="CAJVCH010571084">
    <property type="protein sequence ID" value="CAG7836589.1"/>
    <property type="molecule type" value="Genomic_DNA"/>
</dbReference>
<organism evidence="2 3">
    <name type="scientific">Allacma fusca</name>
    <dbReference type="NCBI Taxonomy" id="39272"/>
    <lineage>
        <taxon>Eukaryota</taxon>
        <taxon>Metazoa</taxon>
        <taxon>Ecdysozoa</taxon>
        <taxon>Arthropoda</taxon>
        <taxon>Hexapoda</taxon>
        <taxon>Collembola</taxon>
        <taxon>Symphypleona</taxon>
        <taxon>Sminthuridae</taxon>
        <taxon>Allacma</taxon>
    </lineage>
</organism>
<name>A0A8J2LPW5_9HEXA</name>
<dbReference type="AlphaFoldDB" id="A0A8J2LPW5"/>
<feature type="compositionally biased region" description="Acidic residues" evidence="1">
    <location>
        <begin position="301"/>
        <end position="320"/>
    </location>
</feature>